<accession>A0ABQ9GWB0</accession>
<dbReference type="PANTHER" id="PTHR46481:SF10">
    <property type="entry name" value="ZINC FINGER BED DOMAIN-CONTAINING PROTEIN 39"/>
    <property type="match status" value="1"/>
</dbReference>
<evidence type="ECO:0000313" key="8">
    <source>
        <dbReference type="Proteomes" id="UP001159363"/>
    </source>
</evidence>
<dbReference type="EMBL" id="JARBHB010000008">
    <property type="protein sequence ID" value="KAJ8876315.1"/>
    <property type="molecule type" value="Genomic_DNA"/>
</dbReference>
<reference evidence="7 8" key="1">
    <citation type="submission" date="2023-02" db="EMBL/GenBank/DDBJ databases">
        <title>LHISI_Scaffold_Assembly.</title>
        <authorList>
            <person name="Stuart O.P."/>
            <person name="Cleave R."/>
            <person name="Magrath M.J.L."/>
            <person name="Mikheyev A.S."/>
        </authorList>
    </citation>
    <scope>NUCLEOTIDE SEQUENCE [LARGE SCALE GENOMIC DNA]</scope>
    <source>
        <strain evidence="7">Daus_M_001</strain>
        <tissue evidence="7">Leg muscle</tissue>
    </source>
</reference>
<keyword evidence="4" id="KW-0862">Zinc</keyword>
<evidence type="ECO:0000256" key="1">
    <source>
        <dbReference type="ARBA" id="ARBA00004123"/>
    </source>
</evidence>
<protein>
    <recommendedName>
        <fullName evidence="6">HAT C-terminal dimerisation domain-containing protein</fullName>
    </recommendedName>
</protein>
<evidence type="ECO:0000256" key="3">
    <source>
        <dbReference type="ARBA" id="ARBA00022771"/>
    </source>
</evidence>
<dbReference type="InterPro" id="IPR052035">
    <property type="entry name" value="ZnF_BED_domain_contain"/>
</dbReference>
<comment type="subcellular location">
    <subcellularLocation>
        <location evidence="1">Nucleus</location>
    </subcellularLocation>
</comment>
<evidence type="ECO:0000313" key="7">
    <source>
        <dbReference type="EMBL" id="KAJ8876315.1"/>
    </source>
</evidence>
<dbReference type="PANTHER" id="PTHR46481">
    <property type="entry name" value="ZINC FINGER BED DOMAIN-CONTAINING PROTEIN 4"/>
    <property type="match status" value="1"/>
</dbReference>
<organism evidence="7 8">
    <name type="scientific">Dryococelus australis</name>
    <dbReference type="NCBI Taxonomy" id="614101"/>
    <lineage>
        <taxon>Eukaryota</taxon>
        <taxon>Metazoa</taxon>
        <taxon>Ecdysozoa</taxon>
        <taxon>Arthropoda</taxon>
        <taxon>Hexapoda</taxon>
        <taxon>Insecta</taxon>
        <taxon>Pterygota</taxon>
        <taxon>Neoptera</taxon>
        <taxon>Polyneoptera</taxon>
        <taxon>Phasmatodea</taxon>
        <taxon>Verophasmatodea</taxon>
        <taxon>Anareolatae</taxon>
        <taxon>Phasmatidae</taxon>
        <taxon>Eurycanthinae</taxon>
        <taxon>Dryococelus</taxon>
    </lineage>
</organism>
<keyword evidence="8" id="KW-1185">Reference proteome</keyword>
<evidence type="ECO:0000256" key="2">
    <source>
        <dbReference type="ARBA" id="ARBA00022723"/>
    </source>
</evidence>
<dbReference type="InterPro" id="IPR008906">
    <property type="entry name" value="HATC_C_dom"/>
</dbReference>
<comment type="caution">
    <text evidence="7">The sequence shown here is derived from an EMBL/GenBank/DDBJ whole genome shotgun (WGS) entry which is preliminary data.</text>
</comment>
<evidence type="ECO:0000256" key="5">
    <source>
        <dbReference type="ARBA" id="ARBA00023242"/>
    </source>
</evidence>
<dbReference type="SUPFAM" id="SSF53098">
    <property type="entry name" value="Ribonuclease H-like"/>
    <property type="match status" value="1"/>
</dbReference>
<evidence type="ECO:0000259" key="6">
    <source>
        <dbReference type="Pfam" id="PF05699"/>
    </source>
</evidence>
<evidence type="ECO:0000256" key="4">
    <source>
        <dbReference type="ARBA" id="ARBA00022833"/>
    </source>
</evidence>
<keyword evidence="3" id="KW-0863">Zinc-finger</keyword>
<gene>
    <name evidence="7" type="ORF">PR048_020760</name>
</gene>
<dbReference type="Pfam" id="PF05699">
    <property type="entry name" value="Dimer_Tnp_hAT"/>
    <property type="match status" value="1"/>
</dbReference>
<dbReference type="InterPro" id="IPR012337">
    <property type="entry name" value="RNaseH-like_sf"/>
</dbReference>
<proteinExistence type="predicted"/>
<keyword evidence="2" id="KW-0479">Metal-binding</keyword>
<keyword evidence="5" id="KW-0539">Nucleus</keyword>
<name>A0ABQ9GWB0_9NEOP</name>
<sequence>MHLEHSTLTSISESIHDNDTDSEWDLTTKTEVVAFVWDGGTDITKALNNSTFVPAPCSAHLLQCVVRKAFLENPFVQNQMIQDVSTRWNSTLHMMKQLNEQKDAIIMASSRKDETISAELTVDEWKKIEHLIDIMEIFDTATLQLRKETSSVSEVIPSMQVIQCHLEIPSPKGIGLQGLRNDLLVWLKQEFSFINTNELIAKATVLEPHFKMNPFQQEKHSVYLSSTEDSIVSEMEKISVTHGLSPAEKNSLIPSIYVTPYSHTTARDELNHYLNEPTINPEGNPKAVGQYWHDSEHRLKNVALKYLCVPSSTVSNERAFSTARAICNVREINLTLKERMLIFCHKNLQ</sequence>
<feature type="domain" description="HAT C-terminal dimerisation" evidence="6">
    <location>
        <begin position="269"/>
        <end position="343"/>
    </location>
</feature>
<dbReference type="Proteomes" id="UP001159363">
    <property type="component" value="Chromosome 7"/>
</dbReference>